<feature type="coiled-coil region" evidence="1">
    <location>
        <begin position="179"/>
        <end position="238"/>
    </location>
</feature>
<dbReference type="GO" id="GO:0005886">
    <property type="term" value="C:plasma membrane"/>
    <property type="evidence" value="ECO:0007669"/>
    <property type="project" value="TreeGrafter"/>
</dbReference>
<keyword evidence="4" id="KW-1185">Reference proteome</keyword>
<feature type="transmembrane region" description="Helical" evidence="2">
    <location>
        <begin position="398"/>
        <end position="417"/>
    </location>
</feature>
<gene>
    <name evidence="3" type="ordered locus">Rta_10800</name>
</gene>
<dbReference type="EMBL" id="CP000245">
    <property type="protein sequence ID" value="AEG92165.1"/>
    <property type="molecule type" value="Genomic_DNA"/>
</dbReference>
<name>F5Y0E3_RAMTT</name>
<protein>
    <recommendedName>
        <fullName evidence="5">Chain length determinant protein EpsF</fullName>
    </recommendedName>
</protein>
<dbReference type="GO" id="GO:0004713">
    <property type="term" value="F:protein tyrosine kinase activity"/>
    <property type="evidence" value="ECO:0007669"/>
    <property type="project" value="TreeGrafter"/>
</dbReference>
<dbReference type="InterPro" id="IPR017468">
    <property type="entry name" value="Chain_len_reg_EpsF"/>
</dbReference>
<evidence type="ECO:0000313" key="3">
    <source>
        <dbReference type="EMBL" id="AEG92165.1"/>
    </source>
</evidence>
<dbReference type="PATRIC" id="fig|365046.3.peg.1106"/>
<keyword evidence="2" id="KW-1133">Transmembrane helix</keyword>
<feature type="transmembrane region" description="Helical" evidence="2">
    <location>
        <begin position="12"/>
        <end position="34"/>
    </location>
</feature>
<evidence type="ECO:0000313" key="4">
    <source>
        <dbReference type="Proteomes" id="UP000008385"/>
    </source>
</evidence>
<dbReference type="OrthoDB" id="8559110at2"/>
<evidence type="ECO:0008006" key="5">
    <source>
        <dbReference type="Google" id="ProtNLM"/>
    </source>
</evidence>
<dbReference type="RefSeq" id="WP_013900398.1">
    <property type="nucleotide sequence ID" value="NC_015677.1"/>
</dbReference>
<dbReference type="eggNOG" id="COG3206">
    <property type="taxonomic scope" value="Bacteria"/>
</dbReference>
<keyword evidence="2" id="KW-0812">Transmembrane</keyword>
<dbReference type="KEGG" id="rta:Rta_10800"/>
<proteinExistence type="predicted"/>
<dbReference type="PANTHER" id="PTHR32309">
    <property type="entry name" value="TYROSINE-PROTEIN KINASE"/>
    <property type="match status" value="1"/>
</dbReference>
<dbReference type="PANTHER" id="PTHR32309:SF13">
    <property type="entry name" value="FERRIC ENTEROBACTIN TRANSPORT PROTEIN FEPE"/>
    <property type="match status" value="1"/>
</dbReference>
<evidence type="ECO:0000256" key="1">
    <source>
        <dbReference type="SAM" id="Coils"/>
    </source>
</evidence>
<keyword evidence="1" id="KW-0175">Coiled coil</keyword>
<dbReference type="InterPro" id="IPR050445">
    <property type="entry name" value="Bact_polysacc_biosynth/exp"/>
</dbReference>
<dbReference type="HOGENOM" id="CLU_009912_5_3_4"/>
<dbReference type="Proteomes" id="UP000008385">
    <property type="component" value="Chromosome"/>
</dbReference>
<reference evidence="3 4" key="2">
    <citation type="journal article" date="2011" name="PLoS ONE">
        <title>The Cyst-Dividing Bacterium Ramlibacter tataouinensis TTB310 Genome Reveals a Well-Stocked Toolbox for Adaptation to a Desert Environment.</title>
        <authorList>
            <person name="De Luca G."/>
            <person name="Barakat M."/>
            <person name="Ortet P."/>
            <person name="Fochesato S."/>
            <person name="Jourlin-Castelli C."/>
            <person name="Ansaldi M."/>
            <person name="Py B."/>
            <person name="Fichant G."/>
            <person name="Coutinho P.M."/>
            <person name="Voulhoux R."/>
            <person name="Bastien O."/>
            <person name="Marechal E."/>
            <person name="Henrissat B."/>
            <person name="Quentin Y."/>
            <person name="Noirot P."/>
            <person name="Filloux A."/>
            <person name="Mejean V."/>
            <person name="Dubow M.S."/>
            <person name="Barras F."/>
            <person name="Barbe V."/>
            <person name="Weissenbach J."/>
            <person name="Mihalcescu I."/>
            <person name="Vermeglio A."/>
            <person name="Achouak W."/>
            <person name="Heulin T."/>
        </authorList>
    </citation>
    <scope>NUCLEOTIDE SEQUENCE [LARGE SCALE GENOMIC DNA]</scope>
    <source>
        <strain evidence="4">ATCC BAA-407 / DSM 14655 / LMG 21543 / TTB310</strain>
    </source>
</reference>
<evidence type="ECO:0000256" key="2">
    <source>
        <dbReference type="SAM" id="Phobius"/>
    </source>
</evidence>
<dbReference type="AlphaFoldDB" id="F5Y0E3"/>
<accession>F5Y0E3</accession>
<keyword evidence="2" id="KW-0472">Membrane</keyword>
<organism evidence="3 4">
    <name type="scientific">Ramlibacter tataouinensis (strain ATCC BAA-407 / DSM 14655 / LMG 21543 / TTB310)</name>
    <dbReference type="NCBI Taxonomy" id="365046"/>
    <lineage>
        <taxon>Bacteria</taxon>
        <taxon>Pseudomonadati</taxon>
        <taxon>Pseudomonadota</taxon>
        <taxon>Betaproteobacteria</taxon>
        <taxon>Burkholderiales</taxon>
        <taxon>Comamonadaceae</taxon>
        <taxon>Ramlibacter</taxon>
    </lineage>
</organism>
<reference evidence="4" key="1">
    <citation type="submission" date="2006-01" db="EMBL/GenBank/DDBJ databases">
        <title>Genome of the cyst-dividing bacterium Ramlibacter tataouinensis.</title>
        <authorList>
            <person name="Barakat M."/>
            <person name="Ortet P."/>
            <person name="De Luca G."/>
            <person name="Jourlin-Castelli C."/>
            <person name="Ansaldi M."/>
            <person name="Py B."/>
            <person name="Fichant G."/>
            <person name="Coutinho P."/>
            <person name="Voulhoux R."/>
            <person name="Bastien O."/>
            <person name="Roy S."/>
            <person name="Marechal E."/>
            <person name="Henrissat B."/>
            <person name="Quentin Y."/>
            <person name="Noirot P."/>
            <person name="Filloux A."/>
            <person name="Mejean V."/>
            <person name="DuBow M."/>
            <person name="Barras F."/>
            <person name="Heulin T."/>
        </authorList>
    </citation>
    <scope>NUCLEOTIDE SEQUENCE [LARGE SCALE GENOMIC DNA]</scope>
    <source>
        <strain evidence="4">ATCC BAA-407 / DSM 14655 / LMG 21543 / TTB310</strain>
    </source>
</reference>
<dbReference type="STRING" id="365046.Rta_10800"/>
<dbReference type="NCBIfam" id="TIGR03017">
    <property type="entry name" value="EpsF"/>
    <property type="match status" value="1"/>
</dbReference>
<sequence length="467" mass="50085">MSIQQFFSILRARWPVAGLILLATIGAALAWVLLRPTHYTARAPVLVDVQSENVGGGYSPSLIASYMATQIDIAKSDRVAERVMEILKDDLPASTSPLRRTSAAADPQAERRERMKTIQENLEVKPARESNIINISYTANTAADAAKVANAFARAYVDVALDIKTAPHKADASWFDEQVKAARAKLEQAQMKLSEFQQRQGIVGANETAQVDFETSRLNELSNQLALVQAQTTDAQSKRGAAGDTVAEAMASPLVLSLRTDIARLEGKLQDSSASLGPQHPTMQRMQAELAALRSRLGQETSRISSSISTSYETGRARERELQAAVAAQKARVLAVNKDRGQLGLLNKDVEAAQRNFEAITNNASKSRLQALTTQTNLMLLASAVEPLEPSGPSAKQALIVATLAGLLLAVAGALMMELANRRVRSIDDITMATQLPVLASLPASTPAFAALPASRRRLALSNGGTA</sequence>